<evidence type="ECO:0000256" key="1">
    <source>
        <dbReference type="SAM" id="SignalP"/>
    </source>
</evidence>
<protein>
    <recommendedName>
        <fullName evidence="4">Haem-binding uptake Tiki superfamily ChaN domain-containing protein</fullName>
    </recommendedName>
</protein>
<reference evidence="2 3" key="1">
    <citation type="journal article" date="2019" name="Environ. Microbiol.">
        <title>Species interactions and distinct microbial communities in high Arctic permafrost affected cryosols are associated with the CH4 and CO2 gas fluxes.</title>
        <authorList>
            <person name="Altshuler I."/>
            <person name="Hamel J."/>
            <person name="Turney S."/>
            <person name="Magnuson E."/>
            <person name="Levesque R."/>
            <person name="Greer C."/>
            <person name="Whyte L.G."/>
        </authorList>
    </citation>
    <scope>NUCLEOTIDE SEQUENCE [LARGE SCALE GENOMIC DNA]</scope>
    <source>
        <strain evidence="2 3">S13Y</strain>
    </source>
</reference>
<evidence type="ECO:0008006" key="4">
    <source>
        <dbReference type="Google" id="ProtNLM"/>
    </source>
</evidence>
<name>A0A502CG98_9GAMM</name>
<keyword evidence="1" id="KW-0732">Signal</keyword>
<evidence type="ECO:0000313" key="3">
    <source>
        <dbReference type="Proteomes" id="UP000319486"/>
    </source>
</evidence>
<feature type="signal peptide" evidence="1">
    <location>
        <begin position="1"/>
        <end position="26"/>
    </location>
</feature>
<dbReference type="Proteomes" id="UP000319486">
    <property type="component" value="Unassembled WGS sequence"/>
</dbReference>
<organism evidence="2 3">
    <name type="scientific">Rhodanobacter glycinis</name>
    <dbReference type="NCBI Taxonomy" id="582702"/>
    <lineage>
        <taxon>Bacteria</taxon>
        <taxon>Pseudomonadati</taxon>
        <taxon>Pseudomonadota</taxon>
        <taxon>Gammaproteobacteria</taxon>
        <taxon>Lysobacterales</taxon>
        <taxon>Rhodanobacteraceae</taxon>
        <taxon>Rhodanobacter</taxon>
    </lineage>
</organism>
<feature type="chain" id="PRO_5021282970" description="Haem-binding uptake Tiki superfamily ChaN domain-containing protein" evidence="1">
    <location>
        <begin position="27"/>
        <end position="448"/>
    </location>
</feature>
<dbReference type="AlphaFoldDB" id="A0A502CG98"/>
<proteinExistence type="predicted"/>
<sequence>MPIRARSRMVSIVVCVGALLIPAALAQNFSPAAIAMFNALNQQPNDLARYVYLVRTMPELPVSDRALAMQMFASTEDELGLYNEALRDFPLKSHVAADTTLPTVAEWKSADAADVITKLAGDHRLVLINEAHHDAHTRQLTLALLPRLRALGFNYFAAEALLDKDDQLMQRGYPVKSSGTEYLREPSYGDIVRLAIKLGFKVVSYDVDNGTTQERELGQAENLNRKVFARDPNARLFVHAGYAHIDKAKGRLGKTLPMAMQLQKLTGIVPLSIDQTQFREQIPSEQDAYQNLIAAFKPEGPTVLLNRAGNQPWSAHPELYDLNVILPPSGLGAVESGYVQPSTIVHDMVRSQPMLAHFVNTQRPEWLTLHDQRFPYTVSTTLCKVTTPCVVDAHYIDESNDAIAADRYTFMQGDTVSKLYLRPGRYRLRAWDIRGRTLSEQVINVQPR</sequence>
<accession>A0A502CG98</accession>
<evidence type="ECO:0000313" key="2">
    <source>
        <dbReference type="EMBL" id="TPG10771.1"/>
    </source>
</evidence>
<dbReference type="EMBL" id="RCZO01000002">
    <property type="protein sequence ID" value="TPG10771.1"/>
    <property type="molecule type" value="Genomic_DNA"/>
</dbReference>
<comment type="caution">
    <text evidence="2">The sequence shown here is derived from an EMBL/GenBank/DDBJ whole genome shotgun (WGS) entry which is preliminary data.</text>
</comment>
<gene>
    <name evidence="2" type="ORF">EAH88_05905</name>
</gene>
<keyword evidence="3" id="KW-1185">Reference proteome</keyword>